<reference evidence="1 2" key="1">
    <citation type="submission" date="2014-04" db="EMBL/GenBank/DDBJ databases">
        <authorList>
            <person name="Bishop-Lilly K.A."/>
            <person name="Broomall S.M."/>
            <person name="Chain P.S."/>
            <person name="Chertkov O."/>
            <person name="Coyne S.R."/>
            <person name="Daligault H.E."/>
            <person name="Davenport K.W."/>
            <person name="Erkkila T."/>
            <person name="Frey K.G."/>
            <person name="Gibbons H.S."/>
            <person name="Gu W."/>
            <person name="Jaissle J."/>
            <person name="Johnson S.L."/>
            <person name="Koroleva G.I."/>
            <person name="Ladner J.T."/>
            <person name="Lo C.-C."/>
            <person name="Minogue T.D."/>
            <person name="Munk C."/>
            <person name="Palacios G.F."/>
            <person name="Redden C.L."/>
            <person name="Rosenzweig C.N."/>
            <person name="Scholz M.B."/>
            <person name="Teshima H."/>
            <person name="Xu Y."/>
        </authorList>
    </citation>
    <scope>NUCLEOTIDE SEQUENCE [LARGE SCALE GENOMIC DNA]</scope>
    <source>
        <strain evidence="1 2">FAJ</strain>
    </source>
</reference>
<evidence type="ECO:0000313" key="1">
    <source>
        <dbReference type="EMBL" id="KFJ43998.1"/>
    </source>
</evidence>
<name>A0AAW3DE30_9GAMM</name>
<dbReference type="Proteomes" id="UP000029117">
    <property type="component" value="Unassembled WGS sequence"/>
</dbReference>
<comment type="caution">
    <text evidence="1">The sequence shown here is derived from an EMBL/GenBank/DDBJ whole genome shotgun (WGS) entry which is preliminary data.</text>
</comment>
<accession>A0AAW3DE30</accession>
<sequence>MRGYPQALEYMDSQYDITENKLMNDTPWYDVTGYFKGNIHKLSDQKASILPFDSDKESLEYNTDNENTAEGACKWNLQLEYSLNKAAGWDEKSLDDYNRIVQIAWQGNPKAPYDYSAAIAMSEFAGQKLAIIIDYLKQNGIKVNIMAHSLGNAVIMNTLKNVSTPVDQALCWEPAIANDSLSNSNRNEAVQTISNTYEKYENGKLELTPTTQDYNVSYNYAAAASKADKFTIAYSNLDEMLGPIPNIPSLFKKGEIQSMTMNEAVNRMITHVLVSVSSYYFSTAKIGTSFADTTYKLIPNILAGNIDYNKYPEAQAIHEKISDKGAGLLFAIIGVASYALDSFVAQSTSTDTNGGFESIYQIANKFIYPASFFVEGNIGQKCQAFYRKWLQVYPNPNDNKPFLATNDKDMLTGESLYQNLNLREKLRHNFIPIYAYHEKDTLYDIASEVIDKLYKLTNTGVADIPQQVWDNLEDSISNIFNQNPISTVWDTSMSFVGPAVNGAGSLTTTVIDFLKGADIQAAIKNIKDNKEELLAVVFTVLMQPNSKVAPAMGYSGITDAQSINRLSGKLFQTPQEVNTMDLPESTRGNYPCYYIDSDNTKHTVAYDQLTDVQKQSAKSMLCIDHSAMLYPTDDFMNYIYKGQLFGDPDLGLGFFGDYDMDEVRGNNSKYNKR</sequence>
<dbReference type="AlphaFoldDB" id="A0AAW3DE30"/>
<dbReference type="RefSeq" id="WP_035735972.1">
    <property type="nucleotide sequence ID" value="NZ_KN046798.1"/>
</dbReference>
<organism evidence="1 2">
    <name type="scientific">Francisella philomiragia</name>
    <dbReference type="NCBI Taxonomy" id="28110"/>
    <lineage>
        <taxon>Bacteria</taxon>
        <taxon>Pseudomonadati</taxon>
        <taxon>Pseudomonadota</taxon>
        <taxon>Gammaproteobacteria</taxon>
        <taxon>Thiotrichales</taxon>
        <taxon>Francisellaceae</taxon>
        <taxon>Francisella</taxon>
    </lineage>
</organism>
<protein>
    <recommendedName>
        <fullName evidence="3">Alpha/beta hydrolase</fullName>
    </recommendedName>
</protein>
<evidence type="ECO:0008006" key="3">
    <source>
        <dbReference type="Google" id="ProtNLM"/>
    </source>
</evidence>
<proteinExistence type="predicted"/>
<dbReference type="EMBL" id="JOUE01000003">
    <property type="protein sequence ID" value="KFJ43998.1"/>
    <property type="molecule type" value="Genomic_DNA"/>
</dbReference>
<evidence type="ECO:0000313" key="2">
    <source>
        <dbReference type="Proteomes" id="UP000029117"/>
    </source>
</evidence>
<gene>
    <name evidence="1" type="ORF">DR78_1958</name>
</gene>